<evidence type="ECO:0008006" key="3">
    <source>
        <dbReference type="Google" id="ProtNLM"/>
    </source>
</evidence>
<gene>
    <name evidence="1" type="ORF">ACHAXA_007375</name>
</gene>
<sequence length="415" mass="41614">MLASSSNSHVVAFVVSTLVVLSGSFVSASSILIPAVGSGHQGSIIGISSRRDLQNSIACLASGSSDFYGCCPNYLSGADPDDGVCTLLTCLELGSDMLSLRSNCACDDIVSGCEQVAPYSSIVGELPDMCVAVSSCCTVEDGGTSNENWDNCMTQLGSEGNYTLPDFSTIIPGGIPVIETDDDSSASATTSATGATTTLAMDDGDMAASTSTVAASDATSVASATDAFEPPASVMCLATGLSSSSSAFLDCCPGPDPNDGVCTMLWCVNATDLSMVNDGCSCDMIKVACAQVSGFESMIANLGEACDAVSECCSDDGTTTDVEYGTCMTSKGVISPDLGSLVPGGLPDLGEMAATITTTESTALPEQEDTIATTMAPPAAETSPSTSGGGGGSAHPSWGGYFAVLVALIVNVVVL</sequence>
<keyword evidence="2" id="KW-1185">Reference proteome</keyword>
<organism evidence="1 2">
    <name type="scientific">Cyclostephanos tholiformis</name>
    <dbReference type="NCBI Taxonomy" id="382380"/>
    <lineage>
        <taxon>Eukaryota</taxon>
        <taxon>Sar</taxon>
        <taxon>Stramenopiles</taxon>
        <taxon>Ochrophyta</taxon>
        <taxon>Bacillariophyta</taxon>
        <taxon>Coscinodiscophyceae</taxon>
        <taxon>Thalassiosirophycidae</taxon>
        <taxon>Stephanodiscales</taxon>
        <taxon>Stephanodiscaceae</taxon>
        <taxon>Cyclostephanos</taxon>
    </lineage>
</organism>
<comment type="caution">
    <text evidence="1">The sequence shown here is derived from an EMBL/GenBank/DDBJ whole genome shotgun (WGS) entry which is preliminary data.</text>
</comment>
<dbReference type="EMBL" id="JALLPB020000195">
    <property type="protein sequence ID" value="KAL3815519.1"/>
    <property type="molecule type" value="Genomic_DNA"/>
</dbReference>
<protein>
    <recommendedName>
        <fullName evidence="3">Extracellular membrane protein CFEM domain-containing protein</fullName>
    </recommendedName>
</protein>
<proteinExistence type="predicted"/>
<dbReference type="AlphaFoldDB" id="A0ABD3RS71"/>
<dbReference type="Proteomes" id="UP001530377">
    <property type="component" value="Unassembled WGS sequence"/>
</dbReference>
<evidence type="ECO:0000313" key="2">
    <source>
        <dbReference type="Proteomes" id="UP001530377"/>
    </source>
</evidence>
<reference evidence="1 2" key="1">
    <citation type="submission" date="2024-10" db="EMBL/GenBank/DDBJ databases">
        <title>Updated reference genomes for cyclostephanoid diatoms.</title>
        <authorList>
            <person name="Roberts W.R."/>
            <person name="Alverson A.J."/>
        </authorList>
    </citation>
    <scope>NUCLEOTIDE SEQUENCE [LARGE SCALE GENOMIC DNA]</scope>
    <source>
        <strain evidence="1 2">AJA228-03</strain>
    </source>
</reference>
<name>A0ABD3RS71_9STRA</name>
<evidence type="ECO:0000313" key="1">
    <source>
        <dbReference type="EMBL" id="KAL3815519.1"/>
    </source>
</evidence>
<accession>A0ABD3RS71</accession>